<sequence length="155" mass="18695">MTFQDRIKELNERYGFISKKKDFPFSFSPERIAVRHEALLRKDRELYRVYLEIQYPEHLDVEIAVFDNMVGNILMLDKSSIKLFFEQHNFNLLRSDVFMLDNDAIFTPMRVPVDELDDYLIDSLEELIDNYCTPDEVLEREEVYIDLSEIKRMQR</sequence>
<keyword evidence="2" id="KW-1185">Reference proteome</keyword>
<dbReference type="RefSeq" id="WP_021070787.1">
    <property type="nucleotide sequence ID" value="NZ_ATDL01000015.1"/>
</dbReference>
<dbReference type="Proteomes" id="UP000016584">
    <property type="component" value="Unassembled WGS sequence"/>
</dbReference>
<protein>
    <submittedName>
        <fullName evidence="1">Uncharacterized protein</fullName>
    </submittedName>
</protein>
<dbReference type="OrthoDB" id="708126at2"/>
<dbReference type="AlphaFoldDB" id="U2J9E7"/>
<accession>U2J9E7</accession>
<comment type="caution">
    <text evidence="1">The sequence shown here is derived from an EMBL/GenBank/DDBJ whole genome shotgun (WGS) entry which is preliminary data.</text>
</comment>
<dbReference type="STRING" id="1346330.M472_10955"/>
<dbReference type="EMBL" id="ATDL01000015">
    <property type="protein sequence ID" value="ERJ59293.1"/>
    <property type="molecule type" value="Genomic_DNA"/>
</dbReference>
<gene>
    <name evidence="1" type="ORF">M472_10955</name>
</gene>
<dbReference type="PATRIC" id="fig|1346330.5.peg.2627"/>
<organism evidence="1 2">
    <name type="scientific">Sphingobacterium paucimobilis HER1398</name>
    <dbReference type="NCBI Taxonomy" id="1346330"/>
    <lineage>
        <taxon>Bacteria</taxon>
        <taxon>Pseudomonadati</taxon>
        <taxon>Bacteroidota</taxon>
        <taxon>Sphingobacteriia</taxon>
        <taxon>Sphingobacteriales</taxon>
        <taxon>Sphingobacteriaceae</taxon>
        <taxon>Sphingobacterium</taxon>
    </lineage>
</organism>
<name>U2J9E7_9SPHI</name>
<proteinExistence type="predicted"/>
<evidence type="ECO:0000313" key="1">
    <source>
        <dbReference type="EMBL" id="ERJ59293.1"/>
    </source>
</evidence>
<evidence type="ECO:0000313" key="2">
    <source>
        <dbReference type="Proteomes" id="UP000016584"/>
    </source>
</evidence>
<reference evidence="1 2" key="1">
    <citation type="journal article" date="2013" name="Genome Announc.">
        <title>The Draft Genome Sequence of Sphingomonas paucimobilis Strain HER1398 (Proteobacteria), Host to the Giant PAU Phage, Indicates That It Is a Member of the Genus Sphingobacterium (Bacteroidetes).</title>
        <authorList>
            <person name="White R.A.III."/>
            <person name="Suttle C.A."/>
        </authorList>
    </citation>
    <scope>NUCLEOTIDE SEQUENCE [LARGE SCALE GENOMIC DNA]</scope>
    <source>
        <strain evidence="1 2">HER1398</strain>
    </source>
</reference>